<evidence type="ECO:0000313" key="1">
    <source>
        <dbReference type="EMBL" id="ABR48407.1"/>
    </source>
</evidence>
<reference evidence="2" key="1">
    <citation type="journal article" date="2016" name="Genome Announc.">
        <title>Complete genome sequence of Alkaliphilus metalliredigens strain QYMF, an alkaliphilic and metal-reducing bacterium isolated from borax-contaminated leachate ponds.</title>
        <authorList>
            <person name="Hwang C."/>
            <person name="Copeland A."/>
            <person name="Lucas S."/>
            <person name="Lapidus A."/>
            <person name="Barry K."/>
            <person name="Detter J.C."/>
            <person name="Glavina Del Rio T."/>
            <person name="Hammon N."/>
            <person name="Israni S."/>
            <person name="Dalin E."/>
            <person name="Tice H."/>
            <person name="Pitluck S."/>
            <person name="Chertkov O."/>
            <person name="Brettin T."/>
            <person name="Bruce D."/>
            <person name="Han C."/>
            <person name="Schmutz J."/>
            <person name="Larimer F."/>
            <person name="Land M.L."/>
            <person name="Hauser L."/>
            <person name="Kyrpides N."/>
            <person name="Mikhailova N."/>
            <person name="Ye Q."/>
            <person name="Zhou J."/>
            <person name="Richardson P."/>
            <person name="Fields M.W."/>
        </authorList>
    </citation>
    <scope>NUCLEOTIDE SEQUENCE [LARGE SCALE GENOMIC DNA]</scope>
    <source>
        <strain evidence="2">QYMF</strain>
    </source>
</reference>
<name>A6TQD9_ALKMQ</name>
<proteinExistence type="predicted"/>
<dbReference type="eggNOG" id="ENOG50329H7">
    <property type="taxonomic scope" value="Bacteria"/>
</dbReference>
<dbReference type="AlphaFoldDB" id="A6TQD9"/>
<organism evidence="1 2">
    <name type="scientific">Alkaliphilus metalliredigens (strain QYMF)</name>
    <dbReference type="NCBI Taxonomy" id="293826"/>
    <lineage>
        <taxon>Bacteria</taxon>
        <taxon>Bacillati</taxon>
        <taxon>Bacillota</taxon>
        <taxon>Clostridia</taxon>
        <taxon>Peptostreptococcales</taxon>
        <taxon>Natronincolaceae</taxon>
        <taxon>Alkaliphilus</taxon>
    </lineage>
</organism>
<sequence length="222" mass="25661">MDGSQKLLIDIEGQNGVMGYGTLSYYTKSKVEVVLSGKNIVPVSENERNLNIYKLLENNCNVIFCTTEKLDDFQFYPVPCFWIFAVDDEGNSFGTIGGIGDITDDDYPVGYVNQEGMCGKIADNLKEFLELITFYPNWREIIRYEQIQINYDRNDMEMKQKEYDLQYFENQREIAETLKLSKNPQSIELLISNIKSISGFVVYSSKNEAQMTNTFWDMHSLD</sequence>
<accession>A6TQD9</accession>
<gene>
    <name evidence="1" type="ordered locus">Amet_2249</name>
</gene>
<dbReference type="EMBL" id="CP000724">
    <property type="protein sequence ID" value="ABR48407.1"/>
    <property type="molecule type" value="Genomic_DNA"/>
</dbReference>
<keyword evidence="2" id="KW-1185">Reference proteome</keyword>
<protein>
    <submittedName>
        <fullName evidence="1">Uncharacterized protein</fullName>
    </submittedName>
</protein>
<dbReference type="HOGENOM" id="CLU_1265260_0_0_9"/>
<dbReference type="RefSeq" id="WP_012063383.1">
    <property type="nucleotide sequence ID" value="NC_009633.1"/>
</dbReference>
<dbReference type="Proteomes" id="UP000001572">
    <property type="component" value="Chromosome"/>
</dbReference>
<dbReference type="KEGG" id="amt:Amet_2249"/>
<evidence type="ECO:0000313" key="2">
    <source>
        <dbReference type="Proteomes" id="UP000001572"/>
    </source>
</evidence>